<keyword evidence="5" id="KW-0547">Nucleotide-binding</keyword>
<dbReference type="Pfam" id="PF00365">
    <property type="entry name" value="PFK"/>
    <property type="match status" value="1"/>
</dbReference>
<dbReference type="PANTHER" id="PTHR45770">
    <property type="entry name" value="ATP-DEPENDENT 6-PHOSPHOFRUCTOKINASE 1"/>
    <property type="match status" value="1"/>
</dbReference>
<comment type="function">
    <text evidence="2">Catalyzes the phosphorylation of D-fructose 6-phosphate to fructose 1,6-bisphosphate by ATP, the first committing step of glycolysis.</text>
</comment>
<comment type="catalytic activity">
    <reaction evidence="10">
        <text>beta-D-fructose 6-phosphate + ATP = beta-D-fructose 1,6-bisphosphate + ADP + H(+)</text>
        <dbReference type="Rhea" id="RHEA:16109"/>
        <dbReference type="ChEBI" id="CHEBI:15378"/>
        <dbReference type="ChEBI" id="CHEBI:30616"/>
        <dbReference type="ChEBI" id="CHEBI:32966"/>
        <dbReference type="ChEBI" id="CHEBI:57634"/>
        <dbReference type="ChEBI" id="CHEBI:456216"/>
        <dbReference type="EC" id="2.7.1.11"/>
    </reaction>
</comment>
<dbReference type="InterPro" id="IPR012004">
    <property type="entry name" value="PyroP-dep_PFK_TP0108"/>
</dbReference>
<evidence type="ECO:0000259" key="11">
    <source>
        <dbReference type="Pfam" id="PF00365"/>
    </source>
</evidence>
<dbReference type="GO" id="GO:0005524">
    <property type="term" value="F:ATP binding"/>
    <property type="evidence" value="ECO:0007669"/>
    <property type="project" value="UniProtKB-KW"/>
</dbReference>
<evidence type="ECO:0000256" key="6">
    <source>
        <dbReference type="ARBA" id="ARBA00022777"/>
    </source>
</evidence>
<dbReference type="NCBIfam" id="NF005301">
    <property type="entry name" value="PRK06830.1"/>
    <property type="match status" value="1"/>
</dbReference>
<evidence type="ECO:0000256" key="1">
    <source>
        <dbReference type="ARBA" id="ARBA00001946"/>
    </source>
</evidence>
<name>A0A7S1XCF7_9RHOD</name>
<keyword evidence="7" id="KW-0067">ATP-binding</keyword>
<evidence type="ECO:0000256" key="8">
    <source>
        <dbReference type="ARBA" id="ARBA00022842"/>
    </source>
</evidence>
<dbReference type="GO" id="GO:0006002">
    <property type="term" value="P:fructose 6-phosphate metabolic process"/>
    <property type="evidence" value="ECO:0007669"/>
    <property type="project" value="InterPro"/>
</dbReference>
<gene>
    <name evidence="12" type="ORF">CCAE0312_LOCUS1719</name>
</gene>
<feature type="domain" description="Phosphofructokinase" evidence="11">
    <location>
        <begin position="80"/>
        <end position="381"/>
    </location>
</feature>
<organism evidence="12">
    <name type="scientific">Compsopogon caeruleus</name>
    <dbReference type="NCBI Taxonomy" id="31354"/>
    <lineage>
        <taxon>Eukaryota</taxon>
        <taxon>Rhodophyta</taxon>
        <taxon>Compsopogonophyceae</taxon>
        <taxon>Compsopogonales</taxon>
        <taxon>Compsopogonaceae</taxon>
        <taxon>Compsopogon</taxon>
    </lineage>
</organism>
<dbReference type="FunFam" id="3.40.50.450:FF:000002">
    <property type="entry name" value="ATP-dependent 6-phosphofructokinase"/>
    <property type="match status" value="1"/>
</dbReference>
<keyword evidence="9" id="KW-0324">Glycolysis</keyword>
<dbReference type="PIRSF" id="PIRSF000534">
    <property type="entry name" value="PPi_PFK_TP0108"/>
    <property type="match status" value="1"/>
</dbReference>
<evidence type="ECO:0000256" key="9">
    <source>
        <dbReference type="ARBA" id="ARBA00023152"/>
    </source>
</evidence>
<evidence type="ECO:0000256" key="7">
    <source>
        <dbReference type="ARBA" id="ARBA00022840"/>
    </source>
</evidence>
<dbReference type="UniPathway" id="UPA00109">
    <property type="reaction ID" value="UER00182"/>
</dbReference>
<protein>
    <recommendedName>
        <fullName evidence="11">Phosphofructokinase domain-containing protein</fullName>
    </recommendedName>
</protein>
<dbReference type="InterPro" id="IPR022953">
    <property type="entry name" value="ATP_PFK"/>
</dbReference>
<evidence type="ECO:0000313" key="12">
    <source>
        <dbReference type="EMBL" id="CAD9228007.1"/>
    </source>
</evidence>
<keyword evidence="4" id="KW-0479">Metal-binding</keyword>
<evidence type="ECO:0000256" key="10">
    <source>
        <dbReference type="ARBA" id="ARBA00048070"/>
    </source>
</evidence>
<evidence type="ECO:0000256" key="2">
    <source>
        <dbReference type="ARBA" id="ARBA00002659"/>
    </source>
</evidence>
<evidence type="ECO:0000256" key="4">
    <source>
        <dbReference type="ARBA" id="ARBA00022723"/>
    </source>
</evidence>
<dbReference type="SUPFAM" id="SSF53784">
    <property type="entry name" value="Phosphofructokinase"/>
    <property type="match status" value="1"/>
</dbReference>
<keyword evidence="8" id="KW-0460">Magnesium</keyword>
<dbReference type="EMBL" id="HBGH01003187">
    <property type="protein sequence ID" value="CAD9228007.1"/>
    <property type="molecule type" value="Transcribed_RNA"/>
</dbReference>
<keyword evidence="3" id="KW-0808">Transferase</keyword>
<reference evidence="12" key="1">
    <citation type="submission" date="2021-01" db="EMBL/GenBank/DDBJ databases">
        <authorList>
            <person name="Corre E."/>
            <person name="Pelletier E."/>
            <person name="Niang G."/>
            <person name="Scheremetjew M."/>
            <person name="Finn R."/>
            <person name="Kale V."/>
            <person name="Holt S."/>
            <person name="Cochrane G."/>
            <person name="Meng A."/>
            <person name="Brown T."/>
            <person name="Cohen L."/>
        </authorList>
    </citation>
    <scope>NUCLEOTIDE SEQUENCE</scope>
    <source>
        <strain evidence="12">SAG 36.94</strain>
    </source>
</reference>
<comment type="cofactor">
    <cofactor evidence="1">
        <name>Mg(2+)</name>
        <dbReference type="ChEBI" id="CHEBI:18420"/>
    </cofactor>
</comment>
<sequence>MRVKRLPDSGVSYPSPLLENPVYDKVHEYFVEEGDAVVVNTVINERDLVCREGETALVPKMFERAGPRDRVVFDADQVHAAIVSCGGVCPGINTIIKEITRALERQYHVKRISGVPKGYRGIYGEAPWMKLSYDDLAESHRLGGTLLGTSRGGFDLDRIVNNINKQGVNQLYIIGGDGTVRGAQAIADEVERRGMRVAVSHIPKTIDNDLVVIDKSFGFDTAVEEAQRAIYAANVEVKSFPNAVGIVKLMGRSSGFIAMNATLSSGCVDCCLIPESPFDLDKLLEFIREKISTQNHCLVVVAEGAGQDYVGEFVKLRDASGNRLLGDIGLFLSTKVKEYFEDVIQQEVTVKYIDPTYMVRAIPANASDNLYCTLLSHAAVHGVNAGFTAFMTGPVNGKQCYIPLSEVVGKRNAVDTRTKAYARLISSTGQPSF</sequence>
<dbReference type="GO" id="GO:0005737">
    <property type="term" value="C:cytoplasm"/>
    <property type="evidence" value="ECO:0007669"/>
    <property type="project" value="UniProtKB-ARBA"/>
</dbReference>
<dbReference type="AlphaFoldDB" id="A0A7S1XCF7"/>
<dbReference type="Gene3D" id="3.40.50.450">
    <property type="match status" value="1"/>
</dbReference>
<evidence type="ECO:0000256" key="5">
    <source>
        <dbReference type="ARBA" id="ARBA00022741"/>
    </source>
</evidence>
<evidence type="ECO:0000256" key="3">
    <source>
        <dbReference type="ARBA" id="ARBA00022679"/>
    </source>
</evidence>
<dbReference type="InterPro" id="IPR035966">
    <property type="entry name" value="PKF_sf"/>
</dbReference>
<dbReference type="InterPro" id="IPR000023">
    <property type="entry name" value="Phosphofructokinase_dom"/>
</dbReference>
<accession>A0A7S1XCF7</accession>
<proteinExistence type="predicted"/>
<dbReference type="GO" id="GO:0003872">
    <property type="term" value="F:6-phosphofructokinase activity"/>
    <property type="evidence" value="ECO:0007669"/>
    <property type="project" value="UniProtKB-EC"/>
</dbReference>
<dbReference type="InterPro" id="IPR050929">
    <property type="entry name" value="PFKA"/>
</dbReference>
<dbReference type="PRINTS" id="PR00476">
    <property type="entry name" value="PHFRCTKINASE"/>
</dbReference>
<keyword evidence="6" id="KW-0418">Kinase</keyword>
<dbReference type="GO" id="GO:0046872">
    <property type="term" value="F:metal ion binding"/>
    <property type="evidence" value="ECO:0007669"/>
    <property type="project" value="UniProtKB-KW"/>
</dbReference>